<name>A0A4Q7Y3K1_9ACTN</name>
<dbReference type="AlphaFoldDB" id="A0A4Q7Y3K1"/>
<evidence type="ECO:0000313" key="2">
    <source>
        <dbReference type="EMBL" id="RZU30974.1"/>
    </source>
</evidence>
<feature type="domain" description="DUF1989" evidence="1">
    <location>
        <begin position="12"/>
        <end position="191"/>
    </location>
</feature>
<comment type="caution">
    <text evidence="2">The sequence shown here is derived from an EMBL/GenBank/DDBJ whole genome shotgun (WGS) entry which is preliminary data.</text>
</comment>
<reference evidence="2 3" key="1">
    <citation type="submission" date="2019-02" db="EMBL/GenBank/DDBJ databases">
        <title>Sequencing the genomes of 1000 actinobacteria strains.</title>
        <authorList>
            <person name="Klenk H.-P."/>
        </authorList>
    </citation>
    <scope>NUCLEOTIDE SEQUENCE [LARGE SCALE GENOMIC DNA]</scope>
    <source>
        <strain evidence="2 3">DSM 44509</strain>
    </source>
</reference>
<evidence type="ECO:0000313" key="3">
    <source>
        <dbReference type="Proteomes" id="UP000292507"/>
    </source>
</evidence>
<organism evidence="2 3">
    <name type="scientific">Blastococcus saxobsidens</name>
    <dbReference type="NCBI Taxonomy" id="138336"/>
    <lineage>
        <taxon>Bacteria</taxon>
        <taxon>Bacillati</taxon>
        <taxon>Actinomycetota</taxon>
        <taxon>Actinomycetes</taxon>
        <taxon>Geodermatophilales</taxon>
        <taxon>Geodermatophilaceae</taxon>
        <taxon>Blastococcus</taxon>
    </lineage>
</organism>
<accession>A0A4Q7Y3K1</accession>
<dbReference type="PANTHER" id="PTHR31527">
    <property type="entry name" value="RE64534P"/>
    <property type="match status" value="1"/>
</dbReference>
<sequence length="212" mass="23861">MSSATENHREIVVPRNTGWSTSVPAGRSIRVRGWTIVDFVVFDAHDLRHRFDQARTKTNQNTLFVTAGHVLYSKSNQVMMTITEDTFEGTHDMQKGMCSRQVHELAFRKGLMKESFLRDISWEELPDHGCWENLSRTLQPHGIAPEDIPSPLNIFQHMSIDAVSGHMTNSRLRPPDGDGAYVTFRAEMDCLVALSACPDLSIGGRDVMVSVF</sequence>
<dbReference type="Pfam" id="PF09347">
    <property type="entry name" value="DUF1989"/>
    <property type="match status" value="1"/>
</dbReference>
<dbReference type="Proteomes" id="UP000292507">
    <property type="component" value="Unassembled WGS sequence"/>
</dbReference>
<proteinExistence type="predicted"/>
<dbReference type="EMBL" id="SHKV01000001">
    <property type="protein sequence ID" value="RZU30974.1"/>
    <property type="molecule type" value="Genomic_DNA"/>
</dbReference>
<evidence type="ECO:0000259" key="1">
    <source>
        <dbReference type="Pfam" id="PF09347"/>
    </source>
</evidence>
<gene>
    <name evidence="2" type="ORF">BKA19_0611</name>
</gene>
<dbReference type="RefSeq" id="WP_158657571.1">
    <property type="nucleotide sequence ID" value="NZ_POQT01000015.1"/>
</dbReference>
<dbReference type="PANTHER" id="PTHR31527:SF0">
    <property type="entry name" value="RE64534P"/>
    <property type="match status" value="1"/>
</dbReference>
<protein>
    <recommendedName>
        <fullName evidence="1">DUF1989 domain-containing protein</fullName>
    </recommendedName>
</protein>
<keyword evidence="3" id="KW-1185">Reference proteome</keyword>
<dbReference type="InterPro" id="IPR018959">
    <property type="entry name" value="DUF1989"/>
</dbReference>